<evidence type="ECO:0000313" key="7">
    <source>
        <dbReference type="EMBL" id="QDV37946.1"/>
    </source>
</evidence>
<dbReference type="InterPro" id="IPR026881">
    <property type="entry name" value="WYL_dom"/>
</dbReference>
<evidence type="ECO:0000259" key="6">
    <source>
        <dbReference type="SMART" id="SM00479"/>
    </source>
</evidence>
<dbReference type="GO" id="GO:0003887">
    <property type="term" value="F:DNA-directed DNA polymerase activity"/>
    <property type="evidence" value="ECO:0007669"/>
    <property type="project" value="UniProtKB-EC"/>
</dbReference>
<dbReference type="CDD" id="cd06127">
    <property type="entry name" value="DEDDh"/>
    <property type="match status" value="1"/>
</dbReference>
<keyword evidence="3" id="KW-0269">Exonuclease</keyword>
<dbReference type="SUPFAM" id="SSF53098">
    <property type="entry name" value="Ribonuclease H-like"/>
    <property type="match status" value="1"/>
</dbReference>
<dbReference type="GO" id="GO:0008408">
    <property type="term" value="F:3'-5' exonuclease activity"/>
    <property type="evidence" value="ECO:0007669"/>
    <property type="project" value="TreeGrafter"/>
</dbReference>
<gene>
    <name evidence="7" type="primary">polC_2</name>
    <name evidence="7" type="ORF">ElP_58930</name>
</gene>
<keyword evidence="7" id="KW-0808">Transferase</keyword>
<comment type="subunit">
    <text evidence="5">DNA polymerase III contains a core (composed of alpha, epsilon and theta chains) that associates with a tau subunit. This core dimerizes to form the POLIII' complex. PolIII' associates with the gamma complex (composed of gamma, delta, delta', psi and chi chains) and with the beta chain to form the complete DNA polymerase III complex.</text>
</comment>
<proteinExistence type="predicted"/>
<dbReference type="FunFam" id="3.30.420.10:FF:000045">
    <property type="entry name" value="3'-5' exonuclease DinG"/>
    <property type="match status" value="1"/>
</dbReference>
<dbReference type="InterPro" id="IPR036397">
    <property type="entry name" value="RNaseH_sf"/>
</dbReference>
<evidence type="ECO:0000256" key="3">
    <source>
        <dbReference type="ARBA" id="ARBA00022839"/>
    </source>
</evidence>
<dbReference type="Pfam" id="PF13280">
    <property type="entry name" value="WYL"/>
    <property type="match status" value="1"/>
</dbReference>
<name>A0A518HB53_9BACT</name>
<dbReference type="InterPro" id="IPR012337">
    <property type="entry name" value="RNaseH-like_sf"/>
</dbReference>
<reference evidence="7 8" key="1">
    <citation type="submission" date="2019-02" db="EMBL/GenBank/DDBJ databases">
        <title>Deep-cultivation of Planctomycetes and their phenomic and genomic characterization uncovers novel biology.</title>
        <authorList>
            <person name="Wiegand S."/>
            <person name="Jogler M."/>
            <person name="Boedeker C."/>
            <person name="Pinto D."/>
            <person name="Vollmers J."/>
            <person name="Rivas-Marin E."/>
            <person name="Kohn T."/>
            <person name="Peeters S.H."/>
            <person name="Heuer A."/>
            <person name="Rast P."/>
            <person name="Oberbeckmann S."/>
            <person name="Bunk B."/>
            <person name="Jeske O."/>
            <person name="Meyerdierks A."/>
            <person name="Storesund J.E."/>
            <person name="Kallscheuer N."/>
            <person name="Luecker S."/>
            <person name="Lage O.M."/>
            <person name="Pohl T."/>
            <person name="Merkel B.J."/>
            <person name="Hornburger P."/>
            <person name="Mueller R.-W."/>
            <person name="Bruemmer F."/>
            <person name="Labrenz M."/>
            <person name="Spormann A.M."/>
            <person name="Op den Camp H."/>
            <person name="Overmann J."/>
            <person name="Amann R."/>
            <person name="Jetten M.S.M."/>
            <person name="Mascher T."/>
            <person name="Medema M.H."/>
            <person name="Devos D.P."/>
            <person name="Kaster A.-K."/>
            <person name="Ovreas L."/>
            <person name="Rohde M."/>
            <person name="Galperin M.Y."/>
            <person name="Jogler C."/>
        </authorList>
    </citation>
    <scope>NUCLEOTIDE SEQUENCE [LARGE SCALE GENOMIC DNA]</scope>
    <source>
        <strain evidence="7 8">ElP</strain>
    </source>
</reference>
<sequence>MMPMDPDGPIVAVDLETTGLFPESDRVVEVGALRFGVDGRESGRFERLVNPGRPMSPAAERIHGISDAMLDDADPAPVVLAEFLAWLLERPPRRILAHHARFDAGFLGRELSRAGLAIPDLRITDTLAMARRRLPGARSHRLEAIAGMLGLDAGPSHRALADCVRVRALWLAVDGESGPFLSYPVYDPTRGRPIPSGWEPLARAIEGGWRLRIRYEGGTRGSGPREISPRRVIEKGGAAYVVALCHLDGFEKAFRLDRMSALEVLGAGD</sequence>
<dbReference type="KEGG" id="tpla:ElP_58930"/>
<dbReference type="GO" id="GO:0003676">
    <property type="term" value="F:nucleic acid binding"/>
    <property type="evidence" value="ECO:0007669"/>
    <property type="project" value="InterPro"/>
</dbReference>
<keyword evidence="7" id="KW-0548">Nucleotidyltransferase</keyword>
<evidence type="ECO:0000256" key="4">
    <source>
        <dbReference type="ARBA" id="ARBA00025483"/>
    </source>
</evidence>
<feature type="domain" description="Exonuclease" evidence="6">
    <location>
        <begin position="9"/>
        <end position="179"/>
    </location>
</feature>
<dbReference type="EMBL" id="CP036426">
    <property type="protein sequence ID" value="QDV37946.1"/>
    <property type="molecule type" value="Genomic_DNA"/>
</dbReference>
<accession>A0A518HB53</accession>
<keyword evidence="1" id="KW-0540">Nuclease</keyword>
<protein>
    <submittedName>
        <fullName evidence="7">DNA polymerase III PolC-type</fullName>
        <ecNumber evidence="7">2.7.7.7</ecNumber>
    </submittedName>
</protein>
<dbReference type="OrthoDB" id="9813328at2"/>
<dbReference type="AlphaFoldDB" id="A0A518HB53"/>
<keyword evidence="8" id="KW-1185">Reference proteome</keyword>
<dbReference type="RefSeq" id="WP_145276092.1">
    <property type="nucleotide sequence ID" value="NZ_CP036426.1"/>
</dbReference>
<evidence type="ECO:0000256" key="2">
    <source>
        <dbReference type="ARBA" id="ARBA00022801"/>
    </source>
</evidence>
<dbReference type="InterPro" id="IPR013520">
    <property type="entry name" value="Ribonucl_H"/>
</dbReference>
<dbReference type="Proteomes" id="UP000317835">
    <property type="component" value="Chromosome"/>
</dbReference>
<dbReference type="PANTHER" id="PTHR30231:SF4">
    <property type="entry name" value="PROTEIN NEN2"/>
    <property type="match status" value="1"/>
</dbReference>
<organism evidence="7 8">
    <name type="scientific">Tautonia plasticadhaerens</name>
    <dbReference type="NCBI Taxonomy" id="2527974"/>
    <lineage>
        <taxon>Bacteria</taxon>
        <taxon>Pseudomonadati</taxon>
        <taxon>Planctomycetota</taxon>
        <taxon>Planctomycetia</taxon>
        <taxon>Isosphaerales</taxon>
        <taxon>Isosphaeraceae</taxon>
        <taxon>Tautonia</taxon>
    </lineage>
</organism>
<evidence type="ECO:0000256" key="5">
    <source>
        <dbReference type="ARBA" id="ARBA00026073"/>
    </source>
</evidence>
<comment type="function">
    <text evidence="4">DNA polymerase III is a complex, multichain enzyme responsible for most of the replicative synthesis in bacteria. The epsilon subunit contain the editing function and is a proofreading 3'-5' exonuclease.</text>
</comment>
<evidence type="ECO:0000256" key="1">
    <source>
        <dbReference type="ARBA" id="ARBA00022722"/>
    </source>
</evidence>
<keyword evidence="2" id="KW-0378">Hydrolase</keyword>
<dbReference type="Gene3D" id="3.30.420.10">
    <property type="entry name" value="Ribonuclease H-like superfamily/Ribonuclease H"/>
    <property type="match status" value="1"/>
</dbReference>
<dbReference type="PROSITE" id="PS52050">
    <property type="entry name" value="WYL"/>
    <property type="match status" value="1"/>
</dbReference>
<dbReference type="PANTHER" id="PTHR30231">
    <property type="entry name" value="DNA POLYMERASE III SUBUNIT EPSILON"/>
    <property type="match status" value="1"/>
</dbReference>
<evidence type="ECO:0000313" key="8">
    <source>
        <dbReference type="Proteomes" id="UP000317835"/>
    </source>
</evidence>
<dbReference type="SMART" id="SM00479">
    <property type="entry name" value="EXOIII"/>
    <property type="match status" value="1"/>
</dbReference>
<dbReference type="EC" id="2.7.7.7" evidence="7"/>
<dbReference type="Pfam" id="PF00929">
    <property type="entry name" value="RNase_T"/>
    <property type="match status" value="1"/>
</dbReference>